<organism evidence="1 2">
    <name type="scientific">Ornithinibacillus halotolerans</name>
    <dbReference type="NCBI Taxonomy" id="1274357"/>
    <lineage>
        <taxon>Bacteria</taxon>
        <taxon>Bacillati</taxon>
        <taxon>Bacillota</taxon>
        <taxon>Bacilli</taxon>
        <taxon>Bacillales</taxon>
        <taxon>Bacillaceae</taxon>
        <taxon>Ornithinibacillus</taxon>
    </lineage>
</organism>
<dbReference type="InterPro" id="IPR038607">
    <property type="entry name" value="PhoD-like_sf"/>
</dbReference>
<comment type="caution">
    <text evidence="1">The sequence shown here is derived from an EMBL/GenBank/DDBJ whole genome shotgun (WGS) entry which is preliminary data.</text>
</comment>
<dbReference type="Gene3D" id="3.60.21.70">
    <property type="entry name" value="PhoD-like phosphatase"/>
    <property type="match status" value="1"/>
</dbReference>
<name>A0A916WCJ0_9BACI</name>
<dbReference type="EMBL" id="BMEY01000018">
    <property type="protein sequence ID" value="GGA85535.1"/>
    <property type="molecule type" value="Genomic_DNA"/>
</dbReference>
<dbReference type="RefSeq" id="WP_188385557.1">
    <property type="nucleotide sequence ID" value="NZ_BMEY01000018.1"/>
</dbReference>
<evidence type="ECO:0000313" key="1">
    <source>
        <dbReference type="EMBL" id="GGA85535.1"/>
    </source>
</evidence>
<evidence type="ECO:0008006" key="3">
    <source>
        <dbReference type="Google" id="ProtNLM"/>
    </source>
</evidence>
<accession>A0A916WCJ0</accession>
<keyword evidence="2" id="KW-1185">Reference proteome</keyword>
<evidence type="ECO:0000313" key="2">
    <source>
        <dbReference type="Proteomes" id="UP000613512"/>
    </source>
</evidence>
<dbReference type="PANTHER" id="PTHR37031">
    <property type="entry name" value="METALLOPHOSPHATASE BINDING DOMAIN PROTEIN"/>
    <property type="match status" value="1"/>
</dbReference>
<dbReference type="AlphaFoldDB" id="A0A916WCJ0"/>
<gene>
    <name evidence="1" type="ORF">GCM10008025_30680</name>
</gene>
<dbReference type="Proteomes" id="UP000613512">
    <property type="component" value="Unassembled WGS sequence"/>
</dbReference>
<dbReference type="PANTHER" id="PTHR37031:SF2">
    <property type="entry name" value="PHOD-LIKE PHOSPHATASE METALLOPHOSPHATASE DOMAIN-CONTAINING PROTEIN"/>
    <property type="match status" value="1"/>
</dbReference>
<reference evidence="1" key="1">
    <citation type="journal article" date="2014" name="Int. J. Syst. Evol. Microbiol.">
        <title>Complete genome sequence of Corynebacterium casei LMG S-19264T (=DSM 44701T), isolated from a smear-ripened cheese.</title>
        <authorList>
            <consortium name="US DOE Joint Genome Institute (JGI-PGF)"/>
            <person name="Walter F."/>
            <person name="Albersmeier A."/>
            <person name="Kalinowski J."/>
            <person name="Ruckert C."/>
        </authorList>
    </citation>
    <scope>NUCLEOTIDE SEQUENCE</scope>
    <source>
        <strain evidence="1">CGMCC 1.12408</strain>
    </source>
</reference>
<proteinExistence type="predicted"/>
<reference evidence="1" key="2">
    <citation type="submission" date="2020-09" db="EMBL/GenBank/DDBJ databases">
        <authorList>
            <person name="Sun Q."/>
            <person name="Zhou Y."/>
        </authorList>
    </citation>
    <scope>NUCLEOTIDE SEQUENCE</scope>
    <source>
        <strain evidence="1">CGMCC 1.12408</strain>
    </source>
</reference>
<sequence>MREFDYRPKPLQVGRTFQEGRTAPQLIGKKGWQITNHTLLNSHWKTGDPLIIVSPTPLYGLGIIESFLNKFVYPLRAIGLPVRYALDFEAWKYNGIGFNRFIQNLMRWNPETSIILSGDVHYASAVRSNIYIQQKHRLTVHQFTSSPIHNMSFSGIWGMLLKIIVSFKSYSRRKKKFFRSYDKGNNLQFGNITEENRNHILWYEEIKYLSPPSGKILHNQNNIGLLTITKEFIQNKLLKTKRTSTYKKVNRKRSK</sequence>
<protein>
    <recommendedName>
        <fullName evidence="3">PhoD-like phosphatase metallophosphatase domain-containing protein</fullName>
    </recommendedName>
</protein>